<gene>
    <name evidence="2" type="ORF">Spa11_14610</name>
</gene>
<dbReference type="PANTHER" id="PTHR33169:SF14">
    <property type="entry name" value="TRANSCRIPTIONAL REGULATOR RV3488"/>
    <property type="match status" value="1"/>
</dbReference>
<reference evidence="2 3" key="1">
    <citation type="submission" date="2019-02" db="EMBL/GenBank/DDBJ databases">
        <title>Deep-cultivation of Planctomycetes and their phenomic and genomic characterization uncovers novel biology.</title>
        <authorList>
            <person name="Wiegand S."/>
            <person name="Jogler M."/>
            <person name="Boedeker C."/>
            <person name="Pinto D."/>
            <person name="Vollmers J."/>
            <person name="Rivas-Marin E."/>
            <person name="Kohn T."/>
            <person name="Peeters S.H."/>
            <person name="Heuer A."/>
            <person name="Rast P."/>
            <person name="Oberbeckmann S."/>
            <person name="Bunk B."/>
            <person name="Jeske O."/>
            <person name="Meyerdierks A."/>
            <person name="Storesund J.E."/>
            <person name="Kallscheuer N."/>
            <person name="Luecker S."/>
            <person name="Lage O.M."/>
            <person name="Pohl T."/>
            <person name="Merkel B.J."/>
            <person name="Hornburger P."/>
            <person name="Mueller R.-W."/>
            <person name="Bruemmer F."/>
            <person name="Labrenz M."/>
            <person name="Spormann A.M."/>
            <person name="Op den Camp H."/>
            <person name="Overmann J."/>
            <person name="Amann R."/>
            <person name="Jetten M.S.M."/>
            <person name="Mascher T."/>
            <person name="Medema M.H."/>
            <person name="Devos D.P."/>
            <person name="Kaster A.-K."/>
            <person name="Ovreas L."/>
            <person name="Rohde M."/>
            <person name="Galperin M.Y."/>
            <person name="Jogler C."/>
        </authorList>
    </citation>
    <scope>NUCLEOTIDE SEQUENCE [LARGE SCALE GENOMIC DNA]</scope>
    <source>
        <strain evidence="2 3">Spa11</strain>
    </source>
</reference>
<dbReference type="AlphaFoldDB" id="A0A518K649"/>
<dbReference type="Gene3D" id="1.10.10.10">
    <property type="entry name" value="Winged helix-like DNA-binding domain superfamily/Winged helix DNA-binding domain"/>
    <property type="match status" value="1"/>
</dbReference>
<proteinExistence type="predicted"/>
<dbReference type="PANTHER" id="PTHR33169">
    <property type="entry name" value="PADR-FAMILY TRANSCRIPTIONAL REGULATOR"/>
    <property type="match status" value="1"/>
</dbReference>
<dbReference type="InterPro" id="IPR017799">
    <property type="entry name" value="Tscrpt_reg_PadR_acidobac-type"/>
</dbReference>
<dbReference type="InterPro" id="IPR036390">
    <property type="entry name" value="WH_DNA-bd_sf"/>
</dbReference>
<dbReference type="SUPFAM" id="SSF46785">
    <property type="entry name" value="Winged helix' DNA-binding domain"/>
    <property type="match status" value="1"/>
</dbReference>
<keyword evidence="3" id="KW-1185">Reference proteome</keyword>
<protein>
    <submittedName>
        <fullName evidence="2">Lineage-specific thermal regulator protein</fullName>
    </submittedName>
</protein>
<dbReference type="RefSeq" id="WP_145109936.1">
    <property type="nucleotide sequence ID" value="NZ_CP036349.1"/>
</dbReference>
<feature type="domain" description="Transcription regulator PadR N-terminal" evidence="1">
    <location>
        <begin position="18"/>
        <end position="91"/>
    </location>
</feature>
<dbReference type="InterPro" id="IPR005149">
    <property type="entry name" value="Tscrpt_reg_PadR_N"/>
</dbReference>
<evidence type="ECO:0000313" key="3">
    <source>
        <dbReference type="Proteomes" id="UP000316426"/>
    </source>
</evidence>
<name>A0A518K649_9BACT</name>
<dbReference type="KEGG" id="bmei:Spa11_14610"/>
<dbReference type="Proteomes" id="UP000316426">
    <property type="component" value="Chromosome"/>
</dbReference>
<dbReference type="EMBL" id="CP036349">
    <property type="protein sequence ID" value="QDV73265.1"/>
    <property type="molecule type" value="Genomic_DNA"/>
</dbReference>
<dbReference type="InterPro" id="IPR036388">
    <property type="entry name" value="WH-like_DNA-bd_sf"/>
</dbReference>
<evidence type="ECO:0000259" key="1">
    <source>
        <dbReference type="Pfam" id="PF03551"/>
    </source>
</evidence>
<evidence type="ECO:0000313" key="2">
    <source>
        <dbReference type="EMBL" id="QDV73265.1"/>
    </source>
</evidence>
<dbReference type="InterPro" id="IPR052509">
    <property type="entry name" value="Metal_resp_DNA-bind_regulator"/>
</dbReference>
<sequence>MATNSDNSLPQGSLDLLVLQSLAGGKRHGYQVAKHIQSTSGDVLRVEEGSLYPALHRMERRGWIASEWGLSESNRRAKYYGLTRTGRAQLKVEVASWRAMAEAIGKVIDAGAVTPRLGLSLS</sequence>
<dbReference type="Pfam" id="PF03551">
    <property type="entry name" value="PadR"/>
    <property type="match status" value="1"/>
</dbReference>
<accession>A0A518K649</accession>
<organism evidence="2 3">
    <name type="scientific">Botrimarina mediterranea</name>
    <dbReference type="NCBI Taxonomy" id="2528022"/>
    <lineage>
        <taxon>Bacteria</taxon>
        <taxon>Pseudomonadati</taxon>
        <taxon>Planctomycetota</taxon>
        <taxon>Planctomycetia</taxon>
        <taxon>Pirellulales</taxon>
        <taxon>Lacipirellulaceae</taxon>
        <taxon>Botrimarina</taxon>
    </lineage>
</organism>
<dbReference type="NCBIfam" id="TIGR03433">
    <property type="entry name" value="padR_acidobact"/>
    <property type="match status" value="1"/>
</dbReference>